<dbReference type="AlphaFoldDB" id="A0AAV1KWW9"/>
<reference evidence="3 4" key="1">
    <citation type="submission" date="2023-11" db="EMBL/GenBank/DDBJ databases">
        <authorList>
            <person name="Hedman E."/>
            <person name="Englund M."/>
            <person name="Stromberg M."/>
            <person name="Nyberg Akerstrom W."/>
            <person name="Nylinder S."/>
            <person name="Jareborg N."/>
            <person name="Kallberg Y."/>
            <person name="Kronander E."/>
        </authorList>
    </citation>
    <scope>NUCLEOTIDE SEQUENCE [LARGE SCALE GENOMIC DNA]</scope>
</reference>
<dbReference type="InterPro" id="IPR036397">
    <property type="entry name" value="RNaseH_sf"/>
</dbReference>
<dbReference type="EMBL" id="CAVLGL010000081">
    <property type="protein sequence ID" value="CAK1587193.1"/>
    <property type="molecule type" value="Genomic_DNA"/>
</dbReference>
<dbReference type="Gene3D" id="3.30.420.10">
    <property type="entry name" value="Ribonuclease H-like superfamily/Ribonuclease H"/>
    <property type="match status" value="1"/>
</dbReference>
<accession>A0AAV1KWW9</accession>
<dbReference type="GO" id="GO:0003964">
    <property type="term" value="F:RNA-directed DNA polymerase activity"/>
    <property type="evidence" value="ECO:0007669"/>
    <property type="project" value="UniProtKB-EC"/>
</dbReference>
<dbReference type="PROSITE" id="PS50994">
    <property type="entry name" value="INTEGRASE"/>
    <property type="match status" value="1"/>
</dbReference>
<comment type="caution">
    <text evidence="3">The sequence shown here is derived from an EMBL/GenBank/DDBJ whole genome shotgun (WGS) entry which is preliminary data.</text>
</comment>
<dbReference type="EC" id="2.7.7.49" evidence="1"/>
<keyword evidence="4" id="KW-1185">Reference proteome</keyword>
<sequence length="302" mass="35119">MVEFIECTERVIYVEDEKEQKEIILQHHEGKTCHRGIKETMSRIKRNYYWQNMQETIAAVLNVCDACRKMKYERKPIKPLLQLTQTQNAPFQEVFMDLFSIESVYYLTLVDAFSKLGQAIEIPNRSAPEIVRALIKYFSIYGTPKKITSDPGSEFNNDLIKELMTMYNILLHITTPNNPNSTGIIERFHSTIIEIYRLAKYERKCTDAATVMSYSIMAYNHTIHSTTGLTPFEIVFGHTDSNSTFTANFEKCYTQQLLKDHAKRTRYLYNYISDKILEKKEKVVYNNSDDGSERMGPSTSKT</sequence>
<dbReference type="PANTHER" id="PTHR37984:SF15">
    <property type="entry name" value="INTEGRASE CATALYTIC DOMAIN-CONTAINING PROTEIN"/>
    <property type="match status" value="1"/>
</dbReference>
<gene>
    <name evidence="3" type="ORF">PARMNEM_LOCUS8052</name>
</gene>
<protein>
    <recommendedName>
        <fullName evidence="1">RNA-directed DNA polymerase</fullName>
        <ecNumber evidence="1">2.7.7.49</ecNumber>
    </recommendedName>
</protein>
<evidence type="ECO:0000313" key="4">
    <source>
        <dbReference type="Proteomes" id="UP001314205"/>
    </source>
</evidence>
<proteinExistence type="predicted"/>
<feature type="domain" description="Integrase catalytic" evidence="2">
    <location>
        <begin position="86"/>
        <end position="239"/>
    </location>
</feature>
<dbReference type="InterPro" id="IPR012337">
    <property type="entry name" value="RNaseH-like_sf"/>
</dbReference>
<dbReference type="Proteomes" id="UP001314205">
    <property type="component" value="Unassembled WGS sequence"/>
</dbReference>
<organism evidence="3 4">
    <name type="scientific">Parnassius mnemosyne</name>
    <name type="common">clouded apollo</name>
    <dbReference type="NCBI Taxonomy" id="213953"/>
    <lineage>
        <taxon>Eukaryota</taxon>
        <taxon>Metazoa</taxon>
        <taxon>Ecdysozoa</taxon>
        <taxon>Arthropoda</taxon>
        <taxon>Hexapoda</taxon>
        <taxon>Insecta</taxon>
        <taxon>Pterygota</taxon>
        <taxon>Neoptera</taxon>
        <taxon>Endopterygota</taxon>
        <taxon>Lepidoptera</taxon>
        <taxon>Glossata</taxon>
        <taxon>Ditrysia</taxon>
        <taxon>Papilionoidea</taxon>
        <taxon>Papilionidae</taxon>
        <taxon>Parnassiinae</taxon>
        <taxon>Parnassini</taxon>
        <taxon>Parnassius</taxon>
        <taxon>Driopa</taxon>
    </lineage>
</organism>
<dbReference type="PANTHER" id="PTHR37984">
    <property type="entry name" value="PROTEIN CBG26694"/>
    <property type="match status" value="1"/>
</dbReference>
<dbReference type="InterPro" id="IPR041588">
    <property type="entry name" value="Integrase_H2C2"/>
</dbReference>
<dbReference type="InterPro" id="IPR050951">
    <property type="entry name" value="Retrovirus_Pol_polyprotein"/>
</dbReference>
<dbReference type="SUPFAM" id="SSF53098">
    <property type="entry name" value="Ribonuclease H-like"/>
    <property type="match status" value="1"/>
</dbReference>
<dbReference type="GO" id="GO:0003676">
    <property type="term" value="F:nucleic acid binding"/>
    <property type="evidence" value="ECO:0007669"/>
    <property type="project" value="InterPro"/>
</dbReference>
<evidence type="ECO:0000313" key="3">
    <source>
        <dbReference type="EMBL" id="CAK1587193.1"/>
    </source>
</evidence>
<evidence type="ECO:0000256" key="1">
    <source>
        <dbReference type="ARBA" id="ARBA00012493"/>
    </source>
</evidence>
<dbReference type="Gene3D" id="1.10.340.70">
    <property type="match status" value="1"/>
</dbReference>
<dbReference type="GO" id="GO:0015074">
    <property type="term" value="P:DNA integration"/>
    <property type="evidence" value="ECO:0007669"/>
    <property type="project" value="InterPro"/>
</dbReference>
<name>A0AAV1KWW9_9NEOP</name>
<dbReference type="Pfam" id="PF17921">
    <property type="entry name" value="Integrase_H2C2"/>
    <property type="match status" value="1"/>
</dbReference>
<evidence type="ECO:0000259" key="2">
    <source>
        <dbReference type="PROSITE" id="PS50994"/>
    </source>
</evidence>
<dbReference type="InterPro" id="IPR001584">
    <property type="entry name" value="Integrase_cat-core"/>
</dbReference>
<dbReference type="Pfam" id="PF00665">
    <property type="entry name" value="rve"/>
    <property type="match status" value="1"/>
</dbReference>